<dbReference type="Gene3D" id="3.40.47.10">
    <property type="match status" value="1"/>
</dbReference>
<name>A0AB72XIP3_MYCCP</name>
<dbReference type="InterPro" id="IPR016039">
    <property type="entry name" value="Thiolase-like"/>
</dbReference>
<dbReference type="PANTHER" id="PTHR43365">
    <property type="entry name" value="BLR7806 PROTEIN"/>
    <property type="match status" value="1"/>
</dbReference>
<evidence type="ECO:0000313" key="3">
    <source>
        <dbReference type="Proteomes" id="UP000008896"/>
    </source>
</evidence>
<proteinExistence type="predicted"/>
<dbReference type="AlphaFoldDB" id="A0AB72XIP3"/>
<protein>
    <submittedName>
        <fullName evidence="2">Acetyl-CoA acetyltransferase (Acetoacetyl-CoA thiolase)</fullName>
    </submittedName>
</protein>
<feature type="domain" description="Thiolase C-terminal" evidence="1">
    <location>
        <begin position="30"/>
        <end position="73"/>
    </location>
</feature>
<reference evidence="2 3" key="2">
    <citation type="journal article" date="2013" name="Nat. Genet.">
        <title>Genomic analysis of smooth tubercle bacilli provides insights into ancestry and pathoadaptation of Mycobacterium tuberculosis.</title>
        <authorList>
            <person name="Supply P."/>
            <person name="Marceau M."/>
            <person name="Mangenot S."/>
            <person name="Roche D."/>
            <person name="Rouanet C."/>
            <person name="Khanna V."/>
            <person name="Majlessi L."/>
            <person name="Criscuolo A."/>
            <person name="Tap J."/>
            <person name="Pawlik A."/>
            <person name="Fiette L."/>
            <person name="Orgeur M."/>
            <person name="Fabre M."/>
            <person name="Parmentier C."/>
            <person name="Frigui W."/>
            <person name="Simeone R."/>
            <person name="Boritsch E.C."/>
            <person name="Debrie A.S."/>
            <person name="Willery E."/>
            <person name="Walker D."/>
            <person name="Quail M.A."/>
            <person name="Ma L."/>
            <person name="Bouchier C."/>
            <person name="Salvignol G."/>
            <person name="Sayes F."/>
            <person name="Cascioferro A."/>
            <person name="Seemann T."/>
            <person name="Barbe V."/>
            <person name="Locht C."/>
            <person name="Gutierrez M.C."/>
            <person name="Leclerc C."/>
            <person name="Bentley S.D."/>
            <person name="Stinear T.P."/>
            <person name="Brisse S."/>
            <person name="Medigue C."/>
            <person name="Parkhill J."/>
            <person name="Cruveiller S."/>
            <person name="Brosch R."/>
        </authorList>
    </citation>
    <scope>NUCLEOTIDE SEQUENCE [LARGE SCALE GENOMIC DNA]</scope>
    <source>
        <strain evidence="2 3">CIPT 140010059</strain>
    </source>
</reference>
<dbReference type="GO" id="GO:0016747">
    <property type="term" value="F:acyltransferase activity, transferring groups other than amino-acyl groups"/>
    <property type="evidence" value="ECO:0007669"/>
    <property type="project" value="InterPro"/>
</dbReference>
<evidence type="ECO:0000259" key="1">
    <source>
        <dbReference type="Pfam" id="PF02803"/>
    </source>
</evidence>
<dbReference type="KEGG" id="mce:MCAN_11461"/>
<dbReference type="InterPro" id="IPR020617">
    <property type="entry name" value="Thiolase_C"/>
</dbReference>
<accession>A0AB72XIP3</accession>
<dbReference type="Proteomes" id="UP000008896">
    <property type="component" value="Chromosome"/>
</dbReference>
<dbReference type="SUPFAM" id="SSF53901">
    <property type="entry name" value="Thiolase-like"/>
    <property type="match status" value="1"/>
</dbReference>
<gene>
    <name evidence="2" type="ordered locus">MCAN_11461</name>
</gene>
<evidence type="ECO:0000313" key="2">
    <source>
        <dbReference type="EMBL" id="CCC43482.1"/>
    </source>
</evidence>
<reference evidence="2 3" key="1">
    <citation type="journal article" date="2012" name="PLoS Negl. Trop. Dis.">
        <title>The Genome of Mycobacterium Africanum West African 2 Reveals a Lineage-Specific Locus and Genome Erosion Common to the M. tuberculosis Complex.</title>
        <authorList>
            <person name="Bentley S.D."/>
            <person name="Comas I."/>
            <person name="Bryant J.M."/>
            <person name="Walker D."/>
            <person name="Smith N.H."/>
            <person name="Harris S.R."/>
            <person name="Thurston S."/>
            <person name="Gagneux S."/>
            <person name="Wood J."/>
            <person name="Antonio M."/>
            <person name="Quail M.A."/>
            <person name="Gehre F."/>
            <person name="Adegbola R.A."/>
            <person name="Parkhill J."/>
            <person name="de Jong B.C."/>
        </authorList>
    </citation>
    <scope>NUCLEOTIDE SEQUENCE [LARGE SCALE GENOMIC DNA]</scope>
    <source>
        <strain evidence="2 3">CIPT 140010059</strain>
    </source>
</reference>
<feature type="non-terminal residue" evidence="2">
    <location>
        <position position="81"/>
    </location>
</feature>
<dbReference type="EMBL" id="HE572590">
    <property type="protein sequence ID" value="CCC43482.1"/>
    <property type="molecule type" value="Genomic_DNA"/>
</dbReference>
<dbReference type="Pfam" id="PF02803">
    <property type="entry name" value="Thiolase_C"/>
    <property type="match status" value="1"/>
</dbReference>
<dbReference type="PANTHER" id="PTHR43365:SF1">
    <property type="entry name" value="ACETYL-COA C-ACYLTRANSFERASE"/>
    <property type="match status" value="1"/>
</dbReference>
<sequence>MQLGNQNTMRFAGRPQRFRQSAYPLFNPNSAIALGHPFGGSAARLMTTVLHHMPDKGIRYGLQTMCEGRGQAKCRHCGVAV</sequence>
<organism evidence="2 3">
    <name type="scientific">Mycobacterium canettii (strain CIPT 140010059)</name>
    <dbReference type="NCBI Taxonomy" id="1048245"/>
    <lineage>
        <taxon>Bacteria</taxon>
        <taxon>Bacillati</taxon>
        <taxon>Actinomycetota</taxon>
        <taxon>Actinomycetes</taxon>
        <taxon>Mycobacteriales</taxon>
        <taxon>Mycobacteriaceae</taxon>
        <taxon>Mycobacterium</taxon>
        <taxon>Mycobacterium tuberculosis complex</taxon>
    </lineage>
</organism>